<proteinExistence type="predicted"/>
<reference evidence="1 2" key="1">
    <citation type="submission" date="2018-04" db="EMBL/GenBank/DDBJ databases">
        <title>Draft genome sequence of Pseudomonas syringae pv. actinidiae biovar 3 strains isolated from kiwifruit in Kagawa prefecture.</title>
        <authorList>
            <person name="Tabuchi M."/>
            <person name="Saito M."/>
            <person name="Fujiwara S."/>
            <person name="Sasa N."/>
            <person name="Akimitsu K."/>
            <person name="Gomi K."/>
            <person name="Konishi-Sugita S."/>
            <person name="Hamano K."/>
            <person name="Kataoka I."/>
        </authorList>
    </citation>
    <scope>NUCLEOTIDE SEQUENCE [LARGE SCALE GENOMIC DNA]</scope>
    <source>
        <strain evidence="1 2">MAFF212211</strain>
    </source>
</reference>
<accession>A0AAN4Q8G4</accession>
<organism evidence="1 2">
    <name type="scientific">Pseudomonas syringae pv. actinidiae</name>
    <dbReference type="NCBI Taxonomy" id="103796"/>
    <lineage>
        <taxon>Bacteria</taxon>
        <taxon>Pseudomonadati</taxon>
        <taxon>Pseudomonadota</taxon>
        <taxon>Gammaproteobacteria</taxon>
        <taxon>Pseudomonadales</taxon>
        <taxon>Pseudomonadaceae</taxon>
        <taxon>Pseudomonas</taxon>
        <taxon>Pseudomonas syringae</taxon>
    </lineage>
</organism>
<dbReference type="AlphaFoldDB" id="A0AAN4Q8G4"/>
<protein>
    <submittedName>
        <fullName evidence="1">Uncharacterized protein</fullName>
    </submittedName>
</protein>
<comment type="caution">
    <text evidence="1">The sequence shown here is derived from an EMBL/GenBank/DDBJ whole genome shotgun (WGS) entry which is preliminary data.</text>
</comment>
<name>A0AAN4Q8G4_PSESF</name>
<evidence type="ECO:0000313" key="2">
    <source>
        <dbReference type="Proteomes" id="UP000248291"/>
    </source>
</evidence>
<sequence>MCATTRQNHHQVAAFENQQCFTHRATTDVQRLRDFLLLNALSRLELAANDPLGKVMSNLLSEAVRGLERHDYPSKKLFFMQVAECIATDAGGAGP</sequence>
<gene>
    <name evidence="1" type="ORF">KPSA3_04843</name>
</gene>
<dbReference type="EMBL" id="BGKA01000180">
    <property type="protein sequence ID" value="GBH18850.1"/>
    <property type="molecule type" value="Genomic_DNA"/>
</dbReference>
<evidence type="ECO:0000313" key="1">
    <source>
        <dbReference type="EMBL" id="GBH18850.1"/>
    </source>
</evidence>
<dbReference type="Proteomes" id="UP000248291">
    <property type="component" value="Unassembled WGS sequence"/>
</dbReference>